<gene>
    <name evidence="1" type="ORF">MN116_008919</name>
</gene>
<sequence length="103" mass="11707">MIRSESVRLFCSKILQVLVRITQKVQLNLTPLPNSGYWFQFSQPQDSLLVLPVGPELGNLKYDQDISTTFESSYPLITSISNDISLHFWLSIDNLTDTDNSIT</sequence>
<feature type="non-terminal residue" evidence="1">
    <location>
        <position position="1"/>
    </location>
</feature>
<dbReference type="EMBL" id="JALJAT010000023">
    <property type="protein sequence ID" value="KAK4467523.1"/>
    <property type="molecule type" value="Genomic_DNA"/>
</dbReference>
<proteinExistence type="predicted"/>
<accession>A0AAE1Z559</accession>
<comment type="caution">
    <text evidence="1">The sequence shown here is derived from an EMBL/GenBank/DDBJ whole genome shotgun (WGS) entry which is preliminary data.</text>
</comment>
<reference evidence="1" key="2">
    <citation type="journal article" date="2023" name="Infect Dis Poverty">
        <title>Chromosome-scale genome of the human blood fluke Schistosoma mekongi and its implications for public health.</title>
        <authorList>
            <person name="Zhou M."/>
            <person name="Xu L."/>
            <person name="Xu D."/>
            <person name="Chen W."/>
            <person name="Khan J."/>
            <person name="Hu Y."/>
            <person name="Huang H."/>
            <person name="Wei H."/>
            <person name="Zhang Y."/>
            <person name="Chusongsang P."/>
            <person name="Tanasarnprasert K."/>
            <person name="Hu X."/>
            <person name="Limpanont Y."/>
            <person name="Lv Z."/>
        </authorList>
    </citation>
    <scope>NUCLEOTIDE SEQUENCE</scope>
    <source>
        <strain evidence="1">LV_2022a</strain>
    </source>
</reference>
<reference evidence="1" key="1">
    <citation type="submission" date="2022-04" db="EMBL/GenBank/DDBJ databases">
        <authorList>
            <person name="Xu L."/>
            <person name="Lv Z."/>
        </authorList>
    </citation>
    <scope>NUCLEOTIDE SEQUENCE</scope>
    <source>
        <strain evidence="1">LV_2022a</strain>
    </source>
</reference>
<keyword evidence="2" id="KW-1185">Reference proteome</keyword>
<evidence type="ECO:0000313" key="1">
    <source>
        <dbReference type="EMBL" id="KAK4467523.1"/>
    </source>
</evidence>
<name>A0AAE1Z559_SCHME</name>
<dbReference type="Proteomes" id="UP001292079">
    <property type="component" value="Unassembled WGS sequence"/>
</dbReference>
<evidence type="ECO:0000313" key="2">
    <source>
        <dbReference type="Proteomes" id="UP001292079"/>
    </source>
</evidence>
<organism evidence="1 2">
    <name type="scientific">Schistosoma mekongi</name>
    <name type="common">Parasitic worm</name>
    <dbReference type="NCBI Taxonomy" id="38744"/>
    <lineage>
        <taxon>Eukaryota</taxon>
        <taxon>Metazoa</taxon>
        <taxon>Spiralia</taxon>
        <taxon>Lophotrochozoa</taxon>
        <taxon>Platyhelminthes</taxon>
        <taxon>Trematoda</taxon>
        <taxon>Digenea</taxon>
        <taxon>Strigeidida</taxon>
        <taxon>Schistosomatoidea</taxon>
        <taxon>Schistosomatidae</taxon>
        <taxon>Schistosoma</taxon>
    </lineage>
</organism>
<dbReference type="AlphaFoldDB" id="A0AAE1Z559"/>
<protein>
    <submittedName>
        <fullName evidence="1">Uncharacterized protein</fullName>
    </submittedName>
</protein>